<dbReference type="EMBL" id="CM056741">
    <property type="protein sequence ID" value="KAJ8688368.1"/>
    <property type="molecule type" value="Genomic_DNA"/>
</dbReference>
<organism evidence="1 2">
    <name type="scientific">Eretmocerus hayati</name>
    <dbReference type="NCBI Taxonomy" id="131215"/>
    <lineage>
        <taxon>Eukaryota</taxon>
        <taxon>Metazoa</taxon>
        <taxon>Ecdysozoa</taxon>
        <taxon>Arthropoda</taxon>
        <taxon>Hexapoda</taxon>
        <taxon>Insecta</taxon>
        <taxon>Pterygota</taxon>
        <taxon>Neoptera</taxon>
        <taxon>Endopterygota</taxon>
        <taxon>Hymenoptera</taxon>
        <taxon>Apocrita</taxon>
        <taxon>Proctotrupomorpha</taxon>
        <taxon>Chalcidoidea</taxon>
        <taxon>Aphelinidae</taxon>
        <taxon>Aphelininae</taxon>
        <taxon>Eretmocerus</taxon>
    </lineage>
</organism>
<evidence type="ECO:0000313" key="2">
    <source>
        <dbReference type="Proteomes" id="UP001239111"/>
    </source>
</evidence>
<proteinExistence type="predicted"/>
<dbReference type="Proteomes" id="UP001239111">
    <property type="component" value="Chromosome 1"/>
</dbReference>
<comment type="caution">
    <text evidence="1">The sequence shown here is derived from an EMBL/GenBank/DDBJ whole genome shotgun (WGS) entry which is preliminary data.</text>
</comment>
<evidence type="ECO:0000313" key="1">
    <source>
        <dbReference type="EMBL" id="KAJ8688368.1"/>
    </source>
</evidence>
<accession>A0ACC2PZ13</accession>
<protein>
    <submittedName>
        <fullName evidence="1">Uncharacterized protein</fullName>
    </submittedName>
</protein>
<reference evidence="1" key="1">
    <citation type="submission" date="2023-04" db="EMBL/GenBank/DDBJ databases">
        <title>A chromosome-level genome assembly of the parasitoid wasp Eretmocerus hayati.</title>
        <authorList>
            <person name="Zhong Y."/>
            <person name="Liu S."/>
            <person name="Liu Y."/>
        </authorList>
    </citation>
    <scope>NUCLEOTIDE SEQUENCE</scope>
    <source>
        <strain evidence="1">ZJU_SS_LIU_2023</strain>
    </source>
</reference>
<gene>
    <name evidence="1" type="ORF">QAD02_024163</name>
</gene>
<sequence>MQESEISEIETEGEDLSVEDIESLANEAREGEENSGVDEEINMSSSAVLETIGMTQNAIDEAMNKDPIMTRCLRLKRACELALEEYEELHRDIVRRARQTYIDQYFYKK</sequence>
<keyword evidence="2" id="KW-1185">Reference proteome</keyword>
<name>A0ACC2PZ13_9HYME</name>